<dbReference type="Proteomes" id="UP000054248">
    <property type="component" value="Unassembled WGS sequence"/>
</dbReference>
<dbReference type="HOGENOM" id="CLU_060176_0_0_1"/>
<evidence type="ECO:0000313" key="2">
    <source>
        <dbReference type="EMBL" id="KIO24505.1"/>
    </source>
</evidence>
<name>A0A0C3Q5R3_9AGAM</name>
<protein>
    <submittedName>
        <fullName evidence="2">Uncharacterized protein</fullName>
    </submittedName>
</protein>
<gene>
    <name evidence="2" type="ORF">M407DRAFT_26113</name>
</gene>
<feature type="region of interest" description="Disordered" evidence="1">
    <location>
        <begin position="316"/>
        <end position="351"/>
    </location>
</feature>
<keyword evidence="3" id="KW-1185">Reference proteome</keyword>
<proteinExistence type="predicted"/>
<evidence type="ECO:0000313" key="3">
    <source>
        <dbReference type="Proteomes" id="UP000054248"/>
    </source>
</evidence>
<dbReference type="InterPro" id="IPR032675">
    <property type="entry name" value="LRR_dom_sf"/>
</dbReference>
<accession>A0A0C3Q5R3</accession>
<reference evidence="2 3" key="1">
    <citation type="submission" date="2014-04" db="EMBL/GenBank/DDBJ databases">
        <authorList>
            <consortium name="DOE Joint Genome Institute"/>
            <person name="Kuo A."/>
            <person name="Girlanda M."/>
            <person name="Perotto S."/>
            <person name="Kohler A."/>
            <person name="Nagy L.G."/>
            <person name="Floudas D."/>
            <person name="Copeland A."/>
            <person name="Barry K.W."/>
            <person name="Cichocki N."/>
            <person name="Veneault-Fourrey C."/>
            <person name="LaButti K."/>
            <person name="Lindquist E.A."/>
            <person name="Lipzen A."/>
            <person name="Lundell T."/>
            <person name="Morin E."/>
            <person name="Murat C."/>
            <person name="Sun H."/>
            <person name="Tunlid A."/>
            <person name="Henrissat B."/>
            <person name="Grigoriev I.V."/>
            <person name="Hibbett D.S."/>
            <person name="Martin F."/>
            <person name="Nordberg H.P."/>
            <person name="Cantor M.N."/>
            <person name="Hua S.X."/>
        </authorList>
    </citation>
    <scope>NUCLEOTIDE SEQUENCE [LARGE SCALE GENOMIC DNA]</scope>
    <source>
        <strain evidence="2 3">MUT 4182</strain>
    </source>
</reference>
<dbReference type="EMBL" id="KN823060">
    <property type="protein sequence ID" value="KIO24505.1"/>
    <property type="molecule type" value="Genomic_DNA"/>
</dbReference>
<dbReference type="AlphaFoldDB" id="A0A0C3Q5R3"/>
<sequence length="351" mass="39569">MSTLASALSQSPPPYCGLGLISTSRFPSLHYISNAPVTRYWIFKSTSGIEVSTTTRHRGGSVPSCPWLRTRPRRFLKPLDFPVVFPTHLQELSRQARRSRDWVTAFPEPLAGLKSLCLANTKLFISNLLIVLVKLTNLKTLVIQDCTTEQEPSRGTVHRDPPKPHDASIRYTQRQIHFLHPASPSQSQNHFLKKFGMIMISGTGSAGHGLLGRYSARARNLRVRISVTNNNLKALLDLAVGEGFEQDFLPHLEHLVLDNVFQLMTKDFRQIITHRPGLRFLELRGRDGSNVADNDVQFIRQSVERFILETFYKESGGLEEKEEDEDNEEGSSFGTPSEGSWLSGDEDICLR</sequence>
<organism evidence="2 3">
    <name type="scientific">Tulasnella calospora MUT 4182</name>
    <dbReference type="NCBI Taxonomy" id="1051891"/>
    <lineage>
        <taxon>Eukaryota</taxon>
        <taxon>Fungi</taxon>
        <taxon>Dikarya</taxon>
        <taxon>Basidiomycota</taxon>
        <taxon>Agaricomycotina</taxon>
        <taxon>Agaricomycetes</taxon>
        <taxon>Cantharellales</taxon>
        <taxon>Tulasnellaceae</taxon>
        <taxon>Tulasnella</taxon>
    </lineage>
</organism>
<reference evidence="3" key="2">
    <citation type="submission" date="2015-01" db="EMBL/GenBank/DDBJ databases">
        <title>Evolutionary Origins and Diversification of the Mycorrhizal Mutualists.</title>
        <authorList>
            <consortium name="DOE Joint Genome Institute"/>
            <consortium name="Mycorrhizal Genomics Consortium"/>
            <person name="Kohler A."/>
            <person name="Kuo A."/>
            <person name="Nagy L.G."/>
            <person name="Floudas D."/>
            <person name="Copeland A."/>
            <person name="Barry K.W."/>
            <person name="Cichocki N."/>
            <person name="Veneault-Fourrey C."/>
            <person name="LaButti K."/>
            <person name="Lindquist E.A."/>
            <person name="Lipzen A."/>
            <person name="Lundell T."/>
            <person name="Morin E."/>
            <person name="Murat C."/>
            <person name="Riley R."/>
            <person name="Ohm R."/>
            <person name="Sun H."/>
            <person name="Tunlid A."/>
            <person name="Henrissat B."/>
            <person name="Grigoriev I.V."/>
            <person name="Hibbett D.S."/>
            <person name="Martin F."/>
        </authorList>
    </citation>
    <scope>NUCLEOTIDE SEQUENCE [LARGE SCALE GENOMIC DNA]</scope>
    <source>
        <strain evidence="3">MUT 4182</strain>
    </source>
</reference>
<dbReference type="Gene3D" id="3.80.10.10">
    <property type="entry name" value="Ribonuclease Inhibitor"/>
    <property type="match status" value="1"/>
</dbReference>
<dbReference type="SUPFAM" id="SSF52047">
    <property type="entry name" value="RNI-like"/>
    <property type="match status" value="1"/>
</dbReference>
<evidence type="ECO:0000256" key="1">
    <source>
        <dbReference type="SAM" id="MobiDB-lite"/>
    </source>
</evidence>
<feature type="compositionally biased region" description="Acidic residues" evidence="1">
    <location>
        <begin position="320"/>
        <end position="329"/>
    </location>
</feature>